<name>A0AAQ3KJU4_9LILI</name>
<dbReference type="InterPro" id="IPR001878">
    <property type="entry name" value="Znf_CCHC"/>
</dbReference>
<gene>
    <name evidence="4" type="ORF">Cni_G16980</name>
</gene>
<dbReference type="AlphaFoldDB" id="A0AAQ3KJU4"/>
<keyword evidence="1" id="KW-0479">Metal-binding</keyword>
<dbReference type="Proteomes" id="UP001327560">
    <property type="component" value="Chromosome 5"/>
</dbReference>
<reference evidence="4 5" key="1">
    <citation type="submission" date="2023-10" db="EMBL/GenBank/DDBJ databases">
        <title>Chromosome-scale genome assembly provides insights into flower coloration mechanisms of Canna indica.</title>
        <authorList>
            <person name="Li C."/>
        </authorList>
    </citation>
    <scope>NUCLEOTIDE SEQUENCE [LARGE SCALE GENOMIC DNA]</scope>
    <source>
        <tissue evidence="4">Flower</tissue>
    </source>
</reference>
<dbReference type="GO" id="GO:0003676">
    <property type="term" value="F:nucleic acid binding"/>
    <property type="evidence" value="ECO:0007669"/>
    <property type="project" value="InterPro"/>
</dbReference>
<keyword evidence="5" id="KW-1185">Reference proteome</keyword>
<sequence length="129" mass="14491">MGQPIKVDEVTNRGLMAKIRQSIAFENIPKLCYGCRKLGHLAESCFETIKSNEAISKSTDNDEEGILKVSNDTGADSKEESKDSEIYGPWQLVSSKRRNGAKKNDSLKSKSVVQHEKRVIQISTLFWIM</sequence>
<feature type="domain" description="CCHC-type" evidence="3">
    <location>
        <begin position="32"/>
        <end position="45"/>
    </location>
</feature>
<evidence type="ECO:0000313" key="4">
    <source>
        <dbReference type="EMBL" id="WOL08228.1"/>
    </source>
</evidence>
<keyword evidence="1" id="KW-0863">Zinc-finger</keyword>
<dbReference type="GO" id="GO:0008270">
    <property type="term" value="F:zinc ion binding"/>
    <property type="evidence" value="ECO:0007669"/>
    <property type="project" value="UniProtKB-KW"/>
</dbReference>
<evidence type="ECO:0000313" key="5">
    <source>
        <dbReference type="Proteomes" id="UP001327560"/>
    </source>
</evidence>
<feature type="compositionally biased region" description="Basic and acidic residues" evidence="2">
    <location>
        <begin position="75"/>
        <end position="85"/>
    </location>
</feature>
<proteinExistence type="predicted"/>
<evidence type="ECO:0000256" key="2">
    <source>
        <dbReference type="SAM" id="MobiDB-lite"/>
    </source>
</evidence>
<dbReference type="EMBL" id="CP136894">
    <property type="protein sequence ID" value="WOL08228.1"/>
    <property type="molecule type" value="Genomic_DNA"/>
</dbReference>
<organism evidence="4 5">
    <name type="scientific">Canna indica</name>
    <name type="common">Indian-shot</name>
    <dbReference type="NCBI Taxonomy" id="4628"/>
    <lineage>
        <taxon>Eukaryota</taxon>
        <taxon>Viridiplantae</taxon>
        <taxon>Streptophyta</taxon>
        <taxon>Embryophyta</taxon>
        <taxon>Tracheophyta</taxon>
        <taxon>Spermatophyta</taxon>
        <taxon>Magnoliopsida</taxon>
        <taxon>Liliopsida</taxon>
        <taxon>Zingiberales</taxon>
        <taxon>Cannaceae</taxon>
        <taxon>Canna</taxon>
    </lineage>
</organism>
<protein>
    <recommendedName>
        <fullName evidence="3">CCHC-type domain-containing protein</fullName>
    </recommendedName>
</protein>
<keyword evidence="1" id="KW-0862">Zinc</keyword>
<evidence type="ECO:0000256" key="1">
    <source>
        <dbReference type="PROSITE-ProRule" id="PRU00047"/>
    </source>
</evidence>
<accession>A0AAQ3KJU4</accession>
<evidence type="ECO:0000259" key="3">
    <source>
        <dbReference type="PROSITE" id="PS50158"/>
    </source>
</evidence>
<dbReference type="PROSITE" id="PS50158">
    <property type="entry name" value="ZF_CCHC"/>
    <property type="match status" value="1"/>
</dbReference>
<feature type="region of interest" description="Disordered" evidence="2">
    <location>
        <begin position="60"/>
        <end position="87"/>
    </location>
</feature>